<proteinExistence type="predicted"/>
<evidence type="ECO:0000256" key="5">
    <source>
        <dbReference type="ARBA" id="ARBA00023136"/>
    </source>
</evidence>
<accession>A0A6L7G6E3</accession>
<evidence type="ECO:0000256" key="6">
    <source>
        <dbReference type="SAM" id="Phobius"/>
    </source>
</evidence>
<evidence type="ECO:0000256" key="1">
    <source>
        <dbReference type="ARBA" id="ARBA00004651"/>
    </source>
</evidence>
<dbReference type="Pfam" id="PF02653">
    <property type="entry name" value="BPD_transp_2"/>
    <property type="match status" value="1"/>
</dbReference>
<keyword evidence="5 6" id="KW-0472">Membrane</keyword>
<organism evidence="7 8">
    <name type="scientific">Pseudooceanicola albus</name>
    <dbReference type="NCBI Taxonomy" id="2692189"/>
    <lineage>
        <taxon>Bacteria</taxon>
        <taxon>Pseudomonadati</taxon>
        <taxon>Pseudomonadota</taxon>
        <taxon>Alphaproteobacteria</taxon>
        <taxon>Rhodobacterales</taxon>
        <taxon>Paracoccaceae</taxon>
        <taxon>Pseudooceanicola</taxon>
    </lineage>
</organism>
<feature type="transmembrane region" description="Helical" evidence="6">
    <location>
        <begin position="134"/>
        <end position="151"/>
    </location>
</feature>
<dbReference type="Proteomes" id="UP000477911">
    <property type="component" value="Unassembled WGS sequence"/>
</dbReference>
<dbReference type="GO" id="GO:0005886">
    <property type="term" value="C:plasma membrane"/>
    <property type="evidence" value="ECO:0007669"/>
    <property type="project" value="UniProtKB-SubCell"/>
</dbReference>
<feature type="transmembrane region" description="Helical" evidence="6">
    <location>
        <begin position="75"/>
        <end position="97"/>
    </location>
</feature>
<dbReference type="GO" id="GO:0022857">
    <property type="term" value="F:transmembrane transporter activity"/>
    <property type="evidence" value="ECO:0007669"/>
    <property type="project" value="InterPro"/>
</dbReference>
<name>A0A6L7G6E3_9RHOB</name>
<comment type="subcellular location">
    <subcellularLocation>
        <location evidence="1">Cell membrane</location>
        <topology evidence="1">Multi-pass membrane protein</topology>
    </subcellularLocation>
</comment>
<evidence type="ECO:0000313" key="7">
    <source>
        <dbReference type="EMBL" id="MXN19641.1"/>
    </source>
</evidence>
<dbReference type="AlphaFoldDB" id="A0A6L7G6E3"/>
<gene>
    <name evidence="7" type="ORF">GR170_17545</name>
</gene>
<keyword evidence="3 6" id="KW-0812">Transmembrane</keyword>
<feature type="transmembrane region" description="Helical" evidence="6">
    <location>
        <begin position="40"/>
        <end position="63"/>
    </location>
</feature>
<dbReference type="CDD" id="cd06580">
    <property type="entry name" value="TM_PBP1_transp_TpRbsC_like"/>
    <property type="match status" value="1"/>
</dbReference>
<evidence type="ECO:0000256" key="3">
    <source>
        <dbReference type="ARBA" id="ARBA00022692"/>
    </source>
</evidence>
<evidence type="ECO:0000256" key="4">
    <source>
        <dbReference type="ARBA" id="ARBA00022989"/>
    </source>
</evidence>
<keyword evidence="8" id="KW-1185">Reference proteome</keyword>
<reference evidence="7 8" key="1">
    <citation type="submission" date="2019-12" db="EMBL/GenBank/DDBJ databases">
        <authorList>
            <person name="Li M."/>
        </authorList>
    </citation>
    <scope>NUCLEOTIDE SEQUENCE [LARGE SCALE GENOMIC DNA]</scope>
    <source>
        <strain evidence="7 8">GBMRC 2024</strain>
    </source>
</reference>
<comment type="caution">
    <text evidence="7">The sequence shown here is derived from an EMBL/GenBank/DDBJ whole genome shotgun (WGS) entry which is preliminary data.</text>
</comment>
<protein>
    <submittedName>
        <fullName evidence="7">ABC transporter permease</fullName>
    </submittedName>
</protein>
<dbReference type="PANTHER" id="PTHR43370:SF1">
    <property type="entry name" value="GUANOSINE ABC TRANSPORTER PERMEASE PROTEIN NUPQ"/>
    <property type="match status" value="1"/>
</dbReference>
<sequence>MSPILLAALAGSLCGRVGIFNIALEGQILVGAFASIAGSFYTGSALLGVLSGILVTALFSLILALGTTRFRGDSIVISVGMNLLASGLTAYLLRVLFDTAGTFSSPEIAEVKRIVIRAINTTPWIGWIFSRQTPITWAAWILTILVTLVMFRMPLGLRMRGVGQNPEAARTLGVNVERLQLWTVVAAGALTGLAGAQLSLGTVGIFAEDMSAGRGWIAVVAVMLARNHPAWAAFVCLVFAMADTASVQLQAQGLPNQLTDAVPYVITLAALVMGSLRNRKRRQAALA</sequence>
<dbReference type="EMBL" id="WUMU01000019">
    <property type="protein sequence ID" value="MXN19641.1"/>
    <property type="molecule type" value="Genomic_DNA"/>
</dbReference>
<keyword evidence="2" id="KW-1003">Cell membrane</keyword>
<evidence type="ECO:0000256" key="2">
    <source>
        <dbReference type="ARBA" id="ARBA00022475"/>
    </source>
</evidence>
<dbReference type="InterPro" id="IPR001851">
    <property type="entry name" value="ABC_transp_permease"/>
</dbReference>
<evidence type="ECO:0000313" key="8">
    <source>
        <dbReference type="Proteomes" id="UP000477911"/>
    </source>
</evidence>
<keyword evidence="4 6" id="KW-1133">Transmembrane helix</keyword>
<dbReference type="PANTHER" id="PTHR43370">
    <property type="entry name" value="SUGAR ABC TRANSPORTER INTEGRAL MEMBRANE PROTEIN-RELATED"/>
    <property type="match status" value="1"/>
</dbReference>